<name>A0ABP1RIY7_9HEXA</name>
<keyword evidence="2" id="KW-1185">Reference proteome</keyword>
<sequence length="232" mass="25909">MNSFKFFTPWKGFGKSGAKEDVGGSSRSLSKIKGKPQLLATKTKLNSNENIFVQQRRHSTCIGNNEWESNYTSKLTPIVPLHSGGKENIAVLKLETSKLDAFDSRQSSRQLPSNLSGKFNNSSMTSISKIKEEDVYIDNLVEARNNAIQFRRRVQNLNLCKTVNVNSSSSSSTSFAEQRPVPFPRKPGIFYQFGEQNDQGGKIEDNFVIIAPIANPRKCLTDVENNHNGFSK</sequence>
<gene>
    <name evidence="1" type="ORF">ODALV1_LOCUS22767</name>
</gene>
<dbReference type="EMBL" id="CAXLJM020000075">
    <property type="protein sequence ID" value="CAL8129008.1"/>
    <property type="molecule type" value="Genomic_DNA"/>
</dbReference>
<accession>A0ABP1RIY7</accession>
<organism evidence="1 2">
    <name type="scientific">Orchesella dallaii</name>
    <dbReference type="NCBI Taxonomy" id="48710"/>
    <lineage>
        <taxon>Eukaryota</taxon>
        <taxon>Metazoa</taxon>
        <taxon>Ecdysozoa</taxon>
        <taxon>Arthropoda</taxon>
        <taxon>Hexapoda</taxon>
        <taxon>Collembola</taxon>
        <taxon>Entomobryomorpha</taxon>
        <taxon>Entomobryoidea</taxon>
        <taxon>Orchesellidae</taxon>
        <taxon>Orchesellinae</taxon>
        <taxon>Orchesella</taxon>
    </lineage>
</organism>
<comment type="caution">
    <text evidence="1">The sequence shown here is derived from an EMBL/GenBank/DDBJ whole genome shotgun (WGS) entry which is preliminary data.</text>
</comment>
<dbReference type="Proteomes" id="UP001642540">
    <property type="component" value="Unassembled WGS sequence"/>
</dbReference>
<proteinExistence type="predicted"/>
<reference evidence="1 2" key="1">
    <citation type="submission" date="2024-08" db="EMBL/GenBank/DDBJ databases">
        <authorList>
            <person name="Cucini C."/>
            <person name="Frati F."/>
        </authorList>
    </citation>
    <scope>NUCLEOTIDE SEQUENCE [LARGE SCALE GENOMIC DNA]</scope>
</reference>
<evidence type="ECO:0000313" key="2">
    <source>
        <dbReference type="Proteomes" id="UP001642540"/>
    </source>
</evidence>
<protein>
    <submittedName>
        <fullName evidence="1">Uncharacterized protein</fullName>
    </submittedName>
</protein>
<evidence type="ECO:0000313" key="1">
    <source>
        <dbReference type="EMBL" id="CAL8129008.1"/>
    </source>
</evidence>